<accession>A0A3P7IZA5</accession>
<evidence type="ECO:0000256" key="1">
    <source>
        <dbReference type="SAM" id="MobiDB-lite"/>
    </source>
</evidence>
<keyword evidence="3" id="KW-1185">Reference proteome</keyword>
<protein>
    <submittedName>
        <fullName evidence="2">Uncharacterized protein</fullName>
    </submittedName>
</protein>
<dbReference type="SUPFAM" id="SSF48371">
    <property type="entry name" value="ARM repeat"/>
    <property type="match status" value="1"/>
</dbReference>
<dbReference type="Proteomes" id="UP000270094">
    <property type="component" value="Unassembled WGS sequence"/>
</dbReference>
<dbReference type="PANTHER" id="PTHR45943:SF1">
    <property type="entry name" value="E3 UBIQUITIN-PROTEIN LIGASE MYCBP2"/>
    <property type="match status" value="1"/>
</dbReference>
<dbReference type="EMBL" id="UYYB01102264">
    <property type="protein sequence ID" value="VDM78540.1"/>
    <property type="molecule type" value="Genomic_DNA"/>
</dbReference>
<dbReference type="GO" id="GO:0008582">
    <property type="term" value="P:regulation of synaptic assembly at neuromuscular junction"/>
    <property type="evidence" value="ECO:0007669"/>
    <property type="project" value="TreeGrafter"/>
</dbReference>
<organism evidence="2 3">
    <name type="scientific">Strongylus vulgaris</name>
    <name type="common">Blood worm</name>
    <dbReference type="NCBI Taxonomy" id="40348"/>
    <lineage>
        <taxon>Eukaryota</taxon>
        <taxon>Metazoa</taxon>
        <taxon>Ecdysozoa</taxon>
        <taxon>Nematoda</taxon>
        <taxon>Chromadorea</taxon>
        <taxon>Rhabditida</taxon>
        <taxon>Rhabditina</taxon>
        <taxon>Rhabditomorpha</taxon>
        <taxon>Strongyloidea</taxon>
        <taxon>Strongylidae</taxon>
        <taxon>Strongylus</taxon>
    </lineage>
</organism>
<dbReference type="GO" id="GO:0007411">
    <property type="term" value="P:axon guidance"/>
    <property type="evidence" value="ECO:0007669"/>
    <property type="project" value="TreeGrafter"/>
</dbReference>
<evidence type="ECO:0000313" key="3">
    <source>
        <dbReference type="Proteomes" id="UP000270094"/>
    </source>
</evidence>
<dbReference type="GO" id="GO:0061630">
    <property type="term" value="F:ubiquitin protein ligase activity"/>
    <property type="evidence" value="ECO:0007669"/>
    <property type="project" value="TreeGrafter"/>
</dbReference>
<sequence>MESIDDSHHAENVRDRVDRSDHTKTDQLVCVGMSCVFDILRQLSRRDPELCVQALNSLMTLLQNLPVDSLRSEPKPSVESMMKVLRNLREEGPPSVCSRASSCLAALAVCSGLPDHLMEAVDALICTQRNEPQSTDSSYDDLQVPGNLHRLSVKIQHKAHKGTETGSSSWSERPLDEHRVLCSFDLPTLPNDSPSETPDDDMRLQGSIACDGKPDIPLVN</sequence>
<dbReference type="PANTHER" id="PTHR45943">
    <property type="entry name" value="E3 UBIQUITIN-PROTEIN LIGASE MYCBP2"/>
    <property type="match status" value="1"/>
</dbReference>
<evidence type="ECO:0000313" key="2">
    <source>
        <dbReference type="EMBL" id="VDM78540.1"/>
    </source>
</evidence>
<dbReference type="AlphaFoldDB" id="A0A3P7IZA5"/>
<dbReference type="InterPro" id="IPR016024">
    <property type="entry name" value="ARM-type_fold"/>
</dbReference>
<feature type="region of interest" description="Disordered" evidence="1">
    <location>
        <begin position="184"/>
        <end position="220"/>
    </location>
</feature>
<dbReference type="OrthoDB" id="636773at2759"/>
<name>A0A3P7IZA5_STRVU</name>
<proteinExistence type="predicted"/>
<gene>
    <name evidence="2" type="ORF">SVUK_LOCUS13538</name>
</gene>
<dbReference type="GO" id="GO:0005886">
    <property type="term" value="C:plasma membrane"/>
    <property type="evidence" value="ECO:0007669"/>
    <property type="project" value="TreeGrafter"/>
</dbReference>
<dbReference type="GO" id="GO:0005634">
    <property type="term" value="C:nucleus"/>
    <property type="evidence" value="ECO:0007669"/>
    <property type="project" value="TreeGrafter"/>
</dbReference>
<reference evidence="2 3" key="1">
    <citation type="submission" date="2018-11" db="EMBL/GenBank/DDBJ databases">
        <authorList>
            <consortium name="Pathogen Informatics"/>
        </authorList>
    </citation>
    <scope>NUCLEOTIDE SEQUENCE [LARGE SCALE GENOMIC DNA]</scope>
</reference>